<protein>
    <recommendedName>
        <fullName evidence="3">beta-fructofuranosidase</fullName>
        <ecNumber evidence="3">3.2.1.26</ecNumber>
    </recommendedName>
</protein>
<evidence type="ECO:0000256" key="3">
    <source>
        <dbReference type="ARBA" id="ARBA00012758"/>
    </source>
</evidence>
<comment type="similarity">
    <text evidence="2">Belongs to the glycosyl hydrolase 100 family.</text>
</comment>
<dbReference type="Proteomes" id="UP000199514">
    <property type="component" value="Unassembled WGS sequence"/>
</dbReference>
<dbReference type="InterPro" id="IPR024746">
    <property type="entry name" value="Glyco_hydro_100"/>
</dbReference>
<evidence type="ECO:0000256" key="2">
    <source>
        <dbReference type="ARBA" id="ARBA00007671"/>
    </source>
</evidence>
<evidence type="ECO:0000256" key="6">
    <source>
        <dbReference type="ARBA" id="ARBA00023295"/>
    </source>
</evidence>
<evidence type="ECO:0000256" key="4">
    <source>
        <dbReference type="ARBA" id="ARBA00022801"/>
    </source>
</evidence>
<dbReference type="EMBL" id="FOLE01000007">
    <property type="protein sequence ID" value="SFC61011.1"/>
    <property type="molecule type" value="Genomic_DNA"/>
</dbReference>
<dbReference type="EC" id="3.2.1.26" evidence="3"/>
<dbReference type="OrthoDB" id="49490at2"/>
<dbReference type="SUPFAM" id="SSF48208">
    <property type="entry name" value="Six-hairpin glycosidases"/>
    <property type="match status" value="1"/>
</dbReference>
<evidence type="ECO:0000256" key="5">
    <source>
        <dbReference type="ARBA" id="ARBA00023277"/>
    </source>
</evidence>
<sequence>MLNIQAYEQSISLLRKAATPYGFVASVQNLDNYKRIWARDGIICTLAALLSGDAGLIATGKANIETLFDHQHPTGFIPSNVTPHTQAVSYGGTVGRADTPCWAVIGLCAYVAHTQDFDLAEKYKQHVERSFWVLDAWEFNGRHLVYVPQSGDWADEYIQHGYILFEQLLRVWALEWAAQIYQNADWQAKAAQIRTVLEQNFHPQTGLNNPYSPNLKHQSREASAQYWLMGFNPSRIYTYFDLQANSLAILLGLGNALQENTLLQFLTKQLQETTTILPSFSPAIEANDTDMRELRNNYAYEFRNKPHHFHNGGLWPVWNGWLAMALHKAGKKQNAQMLTQRVHAANQLADFEFNECLNGANGAPCGVPQCTWSAAGAVLAEHAADFGLLFPQTNQKTSKNLC</sequence>
<dbReference type="Pfam" id="PF12899">
    <property type="entry name" value="Glyco_hydro_100"/>
    <property type="match status" value="1"/>
</dbReference>
<evidence type="ECO:0000313" key="8">
    <source>
        <dbReference type="Proteomes" id="UP000199514"/>
    </source>
</evidence>
<dbReference type="STRING" id="927664.SAMN05421780_10795"/>
<dbReference type="PANTHER" id="PTHR34987">
    <property type="entry name" value="C, PUTATIVE (AFU_ORTHOLOGUE AFUA_3G02880)-RELATED"/>
    <property type="match status" value="1"/>
</dbReference>
<organism evidence="7 8">
    <name type="scientific">Flexibacter flexilis DSM 6793</name>
    <dbReference type="NCBI Taxonomy" id="927664"/>
    <lineage>
        <taxon>Bacteria</taxon>
        <taxon>Pseudomonadati</taxon>
        <taxon>Bacteroidota</taxon>
        <taxon>Cytophagia</taxon>
        <taxon>Cytophagales</taxon>
        <taxon>Flexibacteraceae</taxon>
        <taxon>Flexibacter</taxon>
    </lineage>
</organism>
<evidence type="ECO:0000313" key="7">
    <source>
        <dbReference type="EMBL" id="SFC61011.1"/>
    </source>
</evidence>
<gene>
    <name evidence="7" type="ORF">SAMN05421780_10795</name>
</gene>
<dbReference type="InterPro" id="IPR012341">
    <property type="entry name" value="6hp_glycosidase-like_sf"/>
</dbReference>
<dbReference type="GO" id="GO:0033926">
    <property type="term" value="F:endo-alpha-N-acetylgalactosaminidase activity"/>
    <property type="evidence" value="ECO:0007669"/>
    <property type="project" value="InterPro"/>
</dbReference>
<comment type="catalytic activity">
    <reaction evidence="1">
        <text>Hydrolysis of terminal non-reducing beta-D-fructofuranoside residues in beta-D-fructofuranosides.</text>
        <dbReference type="EC" id="3.2.1.26"/>
    </reaction>
</comment>
<dbReference type="GO" id="GO:0004564">
    <property type="term" value="F:beta-fructofuranosidase activity"/>
    <property type="evidence" value="ECO:0007669"/>
    <property type="project" value="UniProtKB-EC"/>
</dbReference>
<keyword evidence="8" id="KW-1185">Reference proteome</keyword>
<dbReference type="Gene3D" id="1.50.10.10">
    <property type="match status" value="1"/>
</dbReference>
<proteinExistence type="inferred from homology"/>
<keyword evidence="5" id="KW-0119">Carbohydrate metabolism</keyword>
<accession>A0A1I1KK18</accession>
<dbReference type="InterPro" id="IPR008928">
    <property type="entry name" value="6-hairpin_glycosidase_sf"/>
</dbReference>
<dbReference type="AlphaFoldDB" id="A0A1I1KK18"/>
<dbReference type="GO" id="GO:0005975">
    <property type="term" value="P:carbohydrate metabolic process"/>
    <property type="evidence" value="ECO:0007669"/>
    <property type="project" value="InterPro"/>
</dbReference>
<dbReference type="RefSeq" id="WP_091513168.1">
    <property type="nucleotide sequence ID" value="NZ_FOLE01000007.1"/>
</dbReference>
<reference evidence="7 8" key="1">
    <citation type="submission" date="2016-10" db="EMBL/GenBank/DDBJ databases">
        <authorList>
            <person name="de Groot N.N."/>
        </authorList>
    </citation>
    <scope>NUCLEOTIDE SEQUENCE [LARGE SCALE GENOMIC DNA]</scope>
    <source>
        <strain evidence="7 8">DSM 6793</strain>
    </source>
</reference>
<keyword evidence="6" id="KW-0326">Glycosidase</keyword>
<evidence type="ECO:0000256" key="1">
    <source>
        <dbReference type="ARBA" id="ARBA00000094"/>
    </source>
</evidence>
<name>A0A1I1KK18_9BACT</name>
<keyword evidence="4" id="KW-0378">Hydrolase</keyword>
<dbReference type="PANTHER" id="PTHR34987:SF4">
    <property type="entry name" value="ALPHA-L-RHAMNOSIDASE C-TERMINAL DOMAIN-CONTAINING PROTEIN"/>
    <property type="match status" value="1"/>
</dbReference>